<gene>
    <name evidence="1" type="ORF">SDC9_200832</name>
</gene>
<name>A0A645IPA6_9ZZZZ</name>
<accession>A0A645IPA6</accession>
<protein>
    <submittedName>
        <fullName evidence="1">Uncharacterized protein</fullName>
    </submittedName>
</protein>
<reference evidence="1" key="1">
    <citation type="submission" date="2019-08" db="EMBL/GenBank/DDBJ databases">
        <authorList>
            <person name="Kucharzyk K."/>
            <person name="Murdoch R.W."/>
            <person name="Higgins S."/>
            <person name="Loffler F."/>
        </authorList>
    </citation>
    <scope>NUCLEOTIDE SEQUENCE</scope>
</reference>
<dbReference type="AlphaFoldDB" id="A0A645IPA6"/>
<organism evidence="1">
    <name type="scientific">bioreactor metagenome</name>
    <dbReference type="NCBI Taxonomy" id="1076179"/>
    <lineage>
        <taxon>unclassified sequences</taxon>
        <taxon>metagenomes</taxon>
        <taxon>ecological metagenomes</taxon>
    </lineage>
</organism>
<dbReference type="EMBL" id="VSSQ01120013">
    <property type="protein sequence ID" value="MPN53168.1"/>
    <property type="molecule type" value="Genomic_DNA"/>
</dbReference>
<proteinExistence type="predicted"/>
<evidence type="ECO:0000313" key="1">
    <source>
        <dbReference type="EMBL" id="MPN53168.1"/>
    </source>
</evidence>
<comment type="caution">
    <text evidence="1">The sequence shown here is derived from an EMBL/GenBank/DDBJ whole genome shotgun (WGS) entry which is preliminary data.</text>
</comment>
<sequence length="121" mass="13247">MYAGRSPLAAERPVDSALGQISGNRTKRIPVDNALKNLAHNSGFVRVYLNFNPRYAVAEQEAELHQLPLFKALPYAPLLVFAGGQAFLLRIGSQNGHHQFALGAHGVDVLFLKVDVHAQTF</sequence>